<dbReference type="CDD" id="cd00761">
    <property type="entry name" value="Glyco_tranf_GTA_type"/>
    <property type="match status" value="1"/>
</dbReference>
<organism evidence="3 4">
    <name type="scientific">Weissella confusa</name>
    <name type="common">Lactobacillus confusus</name>
    <dbReference type="NCBI Taxonomy" id="1583"/>
    <lineage>
        <taxon>Bacteria</taxon>
        <taxon>Bacillati</taxon>
        <taxon>Bacillota</taxon>
        <taxon>Bacilli</taxon>
        <taxon>Lactobacillales</taxon>
        <taxon>Lactobacillaceae</taxon>
        <taxon>Weissella</taxon>
    </lineage>
</organism>
<dbReference type="InterPro" id="IPR001173">
    <property type="entry name" value="Glyco_trans_2-like"/>
</dbReference>
<evidence type="ECO:0000313" key="4">
    <source>
        <dbReference type="Proteomes" id="UP000808038"/>
    </source>
</evidence>
<evidence type="ECO:0000256" key="1">
    <source>
        <dbReference type="SAM" id="Phobius"/>
    </source>
</evidence>
<dbReference type="PANTHER" id="PTHR43685:SF2">
    <property type="entry name" value="GLYCOSYLTRANSFERASE 2-LIKE DOMAIN-CONTAINING PROTEIN"/>
    <property type="match status" value="1"/>
</dbReference>
<comment type="caution">
    <text evidence="3">The sequence shown here is derived from an EMBL/GenBank/DDBJ whole genome shotgun (WGS) entry which is preliminary data.</text>
</comment>
<dbReference type="Gene3D" id="3.90.550.10">
    <property type="entry name" value="Spore Coat Polysaccharide Biosynthesis Protein SpsA, Chain A"/>
    <property type="match status" value="1"/>
</dbReference>
<protein>
    <submittedName>
        <fullName evidence="3">Glycosyltransferase family 2 protein</fullName>
    </submittedName>
</protein>
<dbReference type="SUPFAM" id="SSF53448">
    <property type="entry name" value="Nucleotide-diphospho-sugar transferases"/>
    <property type="match status" value="1"/>
</dbReference>
<evidence type="ECO:0000259" key="2">
    <source>
        <dbReference type="Pfam" id="PF00535"/>
    </source>
</evidence>
<keyword evidence="1" id="KW-0812">Transmembrane</keyword>
<reference evidence="3" key="2">
    <citation type="journal article" date="2021" name="Int. J. Food Microbiol.">
        <title>Safety demonstration of a microbial species for use in the food chain: Weissella confusa.</title>
        <authorList>
            <person name="Bourdichon F."/>
            <person name="Patrone V."/>
            <person name="Fontana A."/>
            <person name="Milani G."/>
            <person name="Morelli L."/>
        </authorList>
    </citation>
    <scope>NUCLEOTIDE SEQUENCE</scope>
    <source>
        <strain evidence="3">CCUG 30943</strain>
    </source>
</reference>
<feature type="transmembrane region" description="Helical" evidence="1">
    <location>
        <begin position="12"/>
        <end position="31"/>
    </location>
</feature>
<dbReference type="Proteomes" id="UP000808038">
    <property type="component" value="Unassembled WGS sequence"/>
</dbReference>
<proteinExistence type="predicted"/>
<dbReference type="RefSeq" id="WP_135411367.1">
    <property type="nucleotide sequence ID" value="NZ_JAAOCW010000019.1"/>
</dbReference>
<dbReference type="EMBL" id="JAAOCX010000021">
    <property type="protein sequence ID" value="MBJ7633575.1"/>
    <property type="molecule type" value="Genomic_DNA"/>
</dbReference>
<dbReference type="InterPro" id="IPR050834">
    <property type="entry name" value="Glycosyltransf_2"/>
</dbReference>
<dbReference type="PANTHER" id="PTHR43685">
    <property type="entry name" value="GLYCOSYLTRANSFERASE"/>
    <property type="match status" value="1"/>
</dbReference>
<sequence length="260" mass="29733">MVLDKKVSSPSPYFSIIVTTFNSAATVVAALNSIEKQTFRDFELIIIDDNSIDNTVEIVRQWLGEHSTIGSTILRNENNLGVSTSRNKGIQTAKGRFVNFLDADDQWLPNRLIDDYVYLINHNNAMWIFSDYEVYTNGIFNSVRRRKVGEYRYGDMLSSGNPMGLLTVTIQRILILQVLFEDNRHEDYRLWLNLGRQGITAINTGNVVARYNISESSVSSNKKLSALWTLQVLMDHSKNPIKLTRWMLGYILNTIKRSSN</sequence>
<feature type="domain" description="Glycosyltransferase 2-like" evidence="2">
    <location>
        <begin position="15"/>
        <end position="125"/>
    </location>
</feature>
<accession>A0AAE2S912</accession>
<dbReference type="AlphaFoldDB" id="A0AAE2S912"/>
<keyword evidence="1" id="KW-0472">Membrane</keyword>
<keyword evidence="1" id="KW-1133">Transmembrane helix</keyword>
<gene>
    <name evidence="3" type="ORF">HAU43_10865</name>
</gene>
<evidence type="ECO:0000313" key="3">
    <source>
        <dbReference type="EMBL" id="MBJ7633575.1"/>
    </source>
</evidence>
<reference evidence="3" key="1">
    <citation type="submission" date="2020-02" db="EMBL/GenBank/DDBJ databases">
        <authorList>
            <person name="Fontana A."/>
            <person name="Patrone V."/>
            <person name="Morelli L."/>
        </authorList>
    </citation>
    <scope>NUCLEOTIDE SEQUENCE</scope>
    <source>
        <strain evidence="3">CCUG 30943</strain>
    </source>
</reference>
<dbReference type="Pfam" id="PF00535">
    <property type="entry name" value="Glycos_transf_2"/>
    <property type="match status" value="1"/>
</dbReference>
<dbReference type="InterPro" id="IPR029044">
    <property type="entry name" value="Nucleotide-diphossugar_trans"/>
</dbReference>
<name>A0AAE2S912_WEICO</name>